<proteinExistence type="predicted"/>
<dbReference type="PANTHER" id="PTHR45747:SF4">
    <property type="entry name" value="HISTONE-LYSINE N-METHYLTRANSFERASE E(Z)"/>
    <property type="match status" value="1"/>
</dbReference>
<evidence type="ECO:0000256" key="3">
    <source>
        <dbReference type="ARBA" id="ARBA00022691"/>
    </source>
</evidence>
<accession>A0A6A6R9I6</accession>
<organism evidence="9 10">
    <name type="scientific">Lophium mytilinum</name>
    <dbReference type="NCBI Taxonomy" id="390894"/>
    <lineage>
        <taxon>Eukaryota</taxon>
        <taxon>Fungi</taxon>
        <taxon>Dikarya</taxon>
        <taxon>Ascomycota</taxon>
        <taxon>Pezizomycotina</taxon>
        <taxon>Dothideomycetes</taxon>
        <taxon>Pleosporomycetidae</taxon>
        <taxon>Mytilinidiales</taxon>
        <taxon>Mytilinidiaceae</taxon>
        <taxon>Lophium</taxon>
    </lineage>
</organism>
<feature type="compositionally biased region" description="Basic and acidic residues" evidence="6">
    <location>
        <begin position="143"/>
        <end position="160"/>
    </location>
</feature>
<feature type="compositionally biased region" description="Basic residues" evidence="6">
    <location>
        <begin position="1175"/>
        <end position="1185"/>
    </location>
</feature>
<feature type="compositionally biased region" description="Polar residues" evidence="6">
    <location>
        <begin position="117"/>
        <end position="135"/>
    </location>
</feature>
<keyword evidence="5" id="KW-0804">Transcription</keyword>
<dbReference type="InterPro" id="IPR001214">
    <property type="entry name" value="SET_dom"/>
</dbReference>
<evidence type="ECO:0000256" key="4">
    <source>
        <dbReference type="ARBA" id="ARBA00023015"/>
    </source>
</evidence>
<evidence type="ECO:0000256" key="5">
    <source>
        <dbReference type="ARBA" id="ARBA00023163"/>
    </source>
</evidence>
<feature type="compositionally biased region" description="Basic residues" evidence="6">
    <location>
        <begin position="1077"/>
        <end position="1090"/>
    </location>
</feature>
<feature type="compositionally biased region" description="Basic and acidic residues" evidence="6">
    <location>
        <begin position="311"/>
        <end position="331"/>
    </location>
</feature>
<feature type="compositionally biased region" description="Polar residues" evidence="6">
    <location>
        <begin position="267"/>
        <end position="277"/>
    </location>
</feature>
<feature type="compositionally biased region" description="Basic and acidic residues" evidence="6">
    <location>
        <begin position="1144"/>
        <end position="1153"/>
    </location>
</feature>
<feature type="compositionally biased region" description="Polar residues" evidence="6">
    <location>
        <begin position="284"/>
        <end position="295"/>
    </location>
</feature>
<feature type="region of interest" description="Disordered" evidence="6">
    <location>
        <begin position="1067"/>
        <end position="1365"/>
    </location>
</feature>
<feature type="compositionally biased region" description="Basic and acidic residues" evidence="6">
    <location>
        <begin position="47"/>
        <end position="62"/>
    </location>
</feature>
<feature type="region of interest" description="Disordered" evidence="6">
    <location>
        <begin position="727"/>
        <end position="775"/>
    </location>
</feature>
<dbReference type="GO" id="GO:0031507">
    <property type="term" value="P:heterochromatin formation"/>
    <property type="evidence" value="ECO:0007669"/>
    <property type="project" value="TreeGrafter"/>
</dbReference>
<evidence type="ECO:0000256" key="2">
    <source>
        <dbReference type="ARBA" id="ARBA00022679"/>
    </source>
</evidence>
<dbReference type="GO" id="GO:0003682">
    <property type="term" value="F:chromatin binding"/>
    <property type="evidence" value="ECO:0007669"/>
    <property type="project" value="TreeGrafter"/>
</dbReference>
<feature type="compositionally biased region" description="Polar residues" evidence="6">
    <location>
        <begin position="89"/>
        <end position="110"/>
    </location>
</feature>
<dbReference type="GO" id="GO:0046976">
    <property type="term" value="F:histone H3K27 methyltransferase activity"/>
    <property type="evidence" value="ECO:0007669"/>
    <property type="project" value="TreeGrafter"/>
</dbReference>
<feature type="domain" description="SET" evidence="7">
    <location>
        <begin position="941"/>
        <end position="1059"/>
    </location>
</feature>
<keyword evidence="3" id="KW-0949">S-adenosyl-L-methionine</keyword>
<evidence type="ECO:0000313" key="10">
    <source>
        <dbReference type="Proteomes" id="UP000799750"/>
    </source>
</evidence>
<keyword evidence="10" id="KW-1185">Reference proteome</keyword>
<feature type="compositionally biased region" description="Acidic residues" evidence="6">
    <location>
        <begin position="1251"/>
        <end position="1276"/>
    </location>
</feature>
<protein>
    <recommendedName>
        <fullName evidence="11">SET domain-containing protein</fullName>
    </recommendedName>
</protein>
<dbReference type="EMBL" id="MU004182">
    <property type="protein sequence ID" value="KAF2501475.1"/>
    <property type="molecule type" value="Genomic_DNA"/>
</dbReference>
<dbReference type="InterPro" id="IPR026489">
    <property type="entry name" value="CXC_dom"/>
</dbReference>
<evidence type="ECO:0000256" key="6">
    <source>
        <dbReference type="SAM" id="MobiDB-lite"/>
    </source>
</evidence>
<evidence type="ECO:0000259" key="8">
    <source>
        <dbReference type="PROSITE" id="PS51633"/>
    </source>
</evidence>
<feature type="compositionally biased region" description="Basic and acidic residues" evidence="6">
    <location>
        <begin position="1299"/>
        <end position="1320"/>
    </location>
</feature>
<feature type="compositionally biased region" description="Basic and acidic residues" evidence="6">
    <location>
        <begin position="742"/>
        <end position="753"/>
    </location>
</feature>
<evidence type="ECO:0000259" key="7">
    <source>
        <dbReference type="PROSITE" id="PS50280"/>
    </source>
</evidence>
<dbReference type="SUPFAM" id="SSF82199">
    <property type="entry name" value="SET domain"/>
    <property type="match status" value="1"/>
</dbReference>
<feature type="region of interest" description="Disordered" evidence="6">
    <location>
        <begin position="1"/>
        <end position="383"/>
    </location>
</feature>
<keyword evidence="4" id="KW-0805">Transcription regulation</keyword>
<dbReference type="GO" id="GO:0005634">
    <property type="term" value="C:nucleus"/>
    <property type="evidence" value="ECO:0007669"/>
    <property type="project" value="TreeGrafter"/>
</dbReference>
<feature type="compositionally biased region" description="Acidic residues" evidence="6">
    <location>
        <begin position="732"/>
        <end position="741"/>
    </location>
</feature>
<sequence length="1365" mass="152885">MAQVIDLTGDGPEVITLCSSDDEPAARPTARRHFVAPFPNAQTATVTRRERGSTSSDRRLGNQREQGPSRRPSHRHWREEATEPENVNAHANSLLTASNVAPSGSYTGASAQKRDSTPLQSRTKLSNTSQHQQSLSHRRKSTHARESESSRHRSNKDYSSRHSSLNIVRDSAKPVGSPSARLDSPSIDTSAAPPISARPGGSGQIGDSTQTTETDSREARIANSNLPGVPKHRPNHDQTTQANGNRAHVAEGMKHAQSVRSKKESMGASTSSLQTNVAAKPSEKTPSNELVSSPKTVVPIRQATRPVGDAQRSRDISAQRDNIDKRKEQESAQHSFNLPRKDKSPNGAVEATQQRSALAAVNNGSIEAPSLDMDRNYSTEDGSPSMARVEEVLASHIANLHEDHECMVVKKIARNRTIFEREVRSNPASSSYPFCTEYPTIPKAFLQQKSPFADLKGIQIPTATSYGRNDEMINVTQEFYSDNLSHKPLRSYLSIPVTPFQSSAVNVPPYTDFVSLRDNVLAENNKKLLYWPYFAEEENEEKLGKSGLWDELEQRFDMVNEQRPRRLLQVEQCRLHRPYTQEFLKEIGIDWTHILFWLLAPESDIAEIEPACKMVAPGSTSDMSLLLKRAPHCEEDFDRTGKKWIMVLSSLPEPSASQLTLAAFACTAFLKLCKFSIWHIARQCDTAQSVLSAPVQQFPTDSTKELTYRTRACRVCTLHNCPYHGEIREEPNSEADSDDDEHSSTSRLSREGSHSSILDNAVRRKKDRALESSSDSESDVINYKKVISVAPRKHREAIAMNGNGVAIQPPKVNVNFWLTKTETHMLHKRRPFYPCSHEGSCEEAHCRCFREKLACEKTCACSPACKRRFRGCSCAKDPKRRVCAKEKGDKDTKCECRLLNRECDADLCGTCGAGEVVDPALRYNDAENKCVNMHIQRNLPKRTILGLSEVQGFGLYVGEKVKKGEYLGEYKGEIITRGEAERRGAIYQHLKTNYLFTLNKEQEIDSTHAGNKFRFINNSCDDRIINCKPNIMLCNGVTRIGMYAERDLKVGEELFFNYGYPKDVTKGFWEKGQGPNGKRKQLVTVKRKKEKTSTLKKFTKESPTKMLPPKLIAEGSNSRSPSKPRRSTSKHRQSSSKASTNTEKPVKTKEERIAQTAPAREAKMLKQLAQGRITSPKRSHKRRKLSATTSSKKDIEEELPQQLAGESDGSVSDDEAESEAVRAPGRKFKIGKRPVPAPEFEGVSEIPNTSDIEEGSEGDEEHEDKDEDDDGGEFEADAVAGHEESSSARSEFEADSDDDTRGRPRDSRLRPRRTESENRRSLRKSLRKRPVESPNVRTRSVSRSRRKRRQDNSPVAESRKRKRGN</sequence>
<dbReference type="PANTHER" id="PTHR45747">
    <property type="entry name" value="HISTONE-LYSINE N-METHYLTRANSFERASE E(Z)"/>
    <property type="match status" value="1"/>
</dbReference>
<feature type="compositionally biased region" description="Basic residues" evidence="6">
    <location>
        <begin position="1122"/>
        <end position="1134"/>
    </location>
</feature>
<dbReference type="Proteomes" id="UP000799750">
    <property type="component" value="Unassembled WGS sequence"/>
</dbReference>
<feature type="compositionally biased region" description="Basic residues" evidence="6">
    <location>
        <begin position="1340"/>
        <end position="1349"/>
    </location>
</feature>
<evidence type="ECO:0008006" key="11">
    <source>
        <dbReference type="Google" id="ProtNLM"/>
    </source>
</evidence>
<dbReference type="InterPro" id="IPR045318">
    <property type="entry name" value="EZH1/2-like"/>
</dbReference>
<dbReference type="Gene3D" id="2.170.270.10">
    <property type="entry name" value="SET domain"/>
    <property type="match status" value="1"/>
</dbReference>
<name>A0A6A6R9I6_9PEZI</name>
<dbReference type="GO" id="GO:0032259">
    <property type="term" value="P:methylation"/>
    <property type="evidence" value="ECO:0007669"/>
    <property type="project" value="UniProtKB-KW"/>
</dbReference>
<keyword evidence="2" id="KW-0808">Transferase</keyword>
<dbReference type="InterPro" id="IPR046341">
    <property type="entry name" value="SET_dom_sf"/>
</dbReference>
<dbReference type="PROSITE" id="PS50280">
    <property type="entry name" value="SET"/>
    <property type="match status" value="1"/>
</dbReference>
<dbReference type="PROSITE" id="PS51633">
    <property type="entry name" value="CXC"/>
    <property type="match status" value="1"/>
</dbReference>
<keyword evidence="1" id="KW-0489">Methyltransferase</keyword>
<dbReference type="SMART" id="SM00317">
    <property type="entry name" value="SET"/>
    <property type="match status" value="1"/>
</dbReference>
<dbReference type="OrthoDB" id="6141102at2759"/>
<dbReference type="Pfam" id="PF00856">
    <property type="entry name" value="SET"/>
    <property type="match status" value="1"/>
</dbReference>
<evidence type="ECO:0000256" key="1">
    <source>
        <dbReference type="ARBA" id="ARBA00022603"/>
    </source>
</evidence>
<evidence type="ECO:0000313" key="9">
    <source>
        <dbReference type="EMBL" id="KAF2501475.1"/>
    </source>
</evidence>
<gene>
    <name evidence="9" type="ORF">BU16DRAFT_555957</name>
</gene>
<feature type="compositionally biased region" description="Basic and acidic residues" evidence="6">
    <location>
        <begin position="1280"/>
        <end position="1292"/>
    </location>
</feature>
<feature type="domain" description="CXC" evidence="8">
    <location>
        <begin position="813"/>
        <end position="928"/>
    </location>
</feature>
<reference evidence="9" key="1">
    <citation type="journal article" date="2020" name="Stud. Mycol.">
        <title>101 Dothideomycetes genomes: a test case for predicting lifestyles and emergence of pathogens.</title>
        <authorList>
            <person name="Haridas S."/>
            <person name="Albert R."/>
            <person name="Binder M."/>
            <person name="Bloem J."/>
            <person name="Labutti K."/>
            <person name="Salamov A."/>
            <person name="Andreopoulos B."/>
            <person name="Baker S."/>
            <person name="Barry K."/>
            <person name="Bills G."/>
            <person name="Bluhm B."/>
            <person name="Cannon C."/>
            <person name="Castanera R."/>
            <person name="Culley D."/>
            <person name="Daum C."/>
            <person name="Ezra D."/>
            <person name="Gonzalez J."/>
            <person name="Henrissat B."/>
            <person name="Kuo A."/>
            <person name="Liang C."/>
            <person name="Lipzen A."/>
            <person name="Lutzoni F."/>
            <person name="Magnuson J."/>
            <person name="Mondo S."/>
            <person name="Nolan M."/>
            <person name="Ohm R."/>
            <person name="Pangilinan J."/>
            <person name="Park H.-J."/>
            <person name="Ramirez L."/>
            <person name="Alfaro M."/>
            <person name="Sun H."/>
            <person name="Tritt A."/>
            <person name="Yoshinaga Y."/>
            <person name="Zwiers L.-H."/>
            <person name="Turgeon B."/>
            <person name="Goodwin S."/>
            <person name="Spatafora J."/>
            <person name="Crous P."/>
            <person name="Grigoriev I."/>
        </authorList>
    </citation>
    <scope>NUCLEOTIDE SEQUENCE</scope>
    <source>
        <strain evidence="9">CBS 269.34</strain>
    </source>
</reference>